<keyword evidence="4 7" id="KW-0694">RNA-binding</keyword>
<protein>
    <recommendedName>
        <fullName evidence="8">Nuclear cap-binding protein subunit 2</fullName>
    </recommendedName>
    <alternativeName>
        <fullName evidence="8">20 kDa nuclear cap-binding protein</fullName>
    </alternativeName>
</protein>
<proteinExistence type="inferred from homology"/>
<feature type="compositionally biased region" description="Basic and acidic residues" evidence="9">
    <location>
        <begin position="190"/>
        <end position="201"/>
    </location>
</feature>
<evidence type="ECO:0000256" key="4">
    <source>
        <dbReference type="ARBA" id="ARBA00022884"/>
    </source>
</evidence>
<dbReference type="InterPro" id="IPR034148">
    <property type="entry name" value="NCBP2_RRM"/>
</dbReference>
<dbReference type="InterPro" id="IPR000504">
    <property type="entry name" value="RRM_dom"/>
</dbReference>
<keyword evidence="3 8" id="KW-0507">mRNA processing</keyword>
<dbReference type="InterPro" id="IPR035979">
    <property type="entry name" value="RBD_domain_sf"/>
</dbReference>
<keyword evidence="12" id="KW-1185">Reference proteome</keyword>
<reference evidence="11 12" key="1">
    <citation type="submission" date="2021-02" db="EMBL/GenBank/DDBJ databases">
        <title>Variation within the Batrachochytrium salamandrivorans European outbreak.</title>
        <authorList>
            <person name="Kelly M."/>
            <person name="Pasmans F."/>
            <person name="Shea T.P."/>
            <person name="Munoz J.F."/>
            <person name="Carranza S."/>
            <person name="Cuomo C.A."/>
            <person name="Martel A."/>
        </authorList>
    </citation>
    <scope>NUCLEOTIDE SEQUENCE [LARGE SCALE GENOMIC DNA]</scope>
    <source>
        <strain evidence="11 12">AMFP18/2</strain>
    </source>
</reference>
<comment type="caution">
    <text evidence="11">The sequence shown here is derived from an EMBL/GenBank/DDBJ whole genome shotgun (WGS) entry which is preliminary data.</text>
</comment>
<comment type="subcellular location">
    <subcellularLocation>
        <location evidence="1 8">Nucleus</location>
    </subcellularLocation>
</comment>
<accession>A0ABQ8EUM0</accession>
<dbReference type="Gene3D" id="3.30.70.330">
    <property type="match status" value="1"/>
</dbReference>
<evidence type="ECO:0000256" key="9">
    <source>
        <dbReference type="SAM" id="MobiDB-lite"/>
    </source>
</evidence>
<name>A0ABQ8EUM0_9FUNG</name>
<dbReference type="Proteomes" id="UP001648503">
    <property type="component" value="Unassembled WGS sequence"/>
</dbReference>
<dbReference type="PROSITE" id="PS50102">
    <property type="entry name" value="RRM"/>
    <property type="match status" value="1"/>
</dbReference>
<gene>
    <name evidence="11" type="ORF">BASA50_000246</name>
</gene>
<evidence type="ECO:0000313" key="11">
    <source>
        <dbReference type="EMBL" id="KAH6586882.1"/>
    </source>
</evidence>
<keyword evidence="6 8" id="KW-0539">Nucleus</keyword>
<dbReference type="CDD" id="cd12240">
    <property type="entry name" value="RRM_NCBP2"/>
    <property type="match status" value="1"/>
</dbReference>
<evidence type="ECO:0000259" key="10">
    <source>
        <dbReference type="PROSITE" id="PS50102"/>
    </source>
</evidence>
<feature type="domain" description="RRM" evidence="10">
    <location>
        <begin position="34"/>
        <end position="112"/>
    </location>
</feature>
<evidence type="ECO:0000256" key="8">
    <source>
        <dbReference type="RuleBase" id="RU364036"/>
    </source>
</evidence>
<dbReference type="InterPro" id="IPR012677">
    <property type="entry name" value="Nucleotide-bd_a/b_plait_sf"/>
</dbReference>
<dbReference type="Pfam" id="PF00076">
    <property type="entry name" value="RRM_1"/>
    <property type="match status" value="1"/>
</dbReference>
<evidence type="ECO:0000313" key="12">
    <source>
        <dbReference type="Proteomes" id="UP001648503"/>
    </source>
</evidence>
<dbReference type="EMBL" id="JAFCIX010000570">
    <property type="protein sequence ID" value="KAH6586882.1"/>
    <property type="molecule type" value="Genomic_DNA"/>
</dbReference>
<comment type="similarity">
    <text evidence="2 8">Belongs to the RRM NCBP2 family.</text>
</comment>
<feature type="compositionally biased region" description="Polar residues" evidence="9">
    <location>
        <begin position="163"/>
        <end position="177"/>
    </location>
</feature>
<evidence type="ECO:0000256" key="7">
    <source>
        <dbReference type="PROSITE-ProRule" id="PRU00176"/>
    </source>
</evidence>
<sequence>MAGIVPTLGAPSTYRDRRYQGGLTKLEEDLRVSTTLYVGNLSFFTTEEQIYELFSKCGEVKRIIMGLDRIKKTPCGFCFVEYHHRQDALDCMSFINSTKLDERLIRIDVDPGFVNERQYGRGRSGGQVRDEHREDYDEGRGGWGARMREDEQREQHQRDVYDSQGSFAQVPQGSSDYYTKGYMPAGDAVENTKGKRDRGDESDSDGEDRNRHRPQANRHGEGW</sequence>
<dbReference type="SMART" id="SM00360">
    <property type="entry name" value="RRM"/>
    <property type="match status" value="1"/>
</dbReference>
<dbReference type="PANTHER" id="PTHR18847">
    <property type="entry name" value="20 KD NUCLEAR CAP BINDING PROTEIN"/>
    <property type="match status" value="1"/>
</dbReference>
<organism evidence="11 12">
    <name type="scientific">Batrachochytrium salamandrivorans</name>
    <dbReference type="NCBI Taxonomy" id="1357716"/>
    <lineage>
        <taxon>Eukaryota</taxon>
        <taxon>Fungi</taxon>
        <taxon>Fungi incertae sedis</taxon>
        <taxon>Chytridiomycota</taxon>
        <taxon>Chytridiomycota incertae sedis</taxon>
        <taxon>Chytridiomycetes</taxon>
        <taxon>Rhizophydiales</taxon>
        <taxon>Rhizophydiales incertae sedis</taxon>
        <taxon>Batrachochytrium</taxon>
    </lineage>
</organism>
<dbReference type="InterPro" id="IPR027157">
    <property type="entry name" value="NCBP2"/>
</dbReference>
<keyword evidence="5 8" id="KW-0508">mRNA splicing</keyword>
<dbReference type="SUPFAM" id="SSF54928">
    <property type="entry name" value="RNA-binding domain, RBD"/>
    <property type="match status" value="1"/>
</dbReference>
<feature type="compositionally biased region" description="Basic and acidic residues" evidence="9">
    <location>
        <begin position="128"/>
        <end position="161"/>
    </location>
</feature>
<feature type="region of interest" description="Disordered" evidence="9">
    <location>
        <begin position="116"/>
        <end position="223"/>
    </location>
</feature>
<evidence type="ECO:0000256" key="5">
    <source>
        <dbReference type="ARBA" id="ARBA00023187"/>
    </source>
</evidence>
<dbReference type="PANTHER" id="PTHR18847:SF0">
    <property type="entry name" value="NUCLEAR CAP-BINDING PROTEIN SUBUNIT 2"/>
    <property type="match status" value="1"/>
</dbReference>
<evidence type="ECO:0000256" key="2">
    <source>
        <dbReference type="ARBA" id="ARBA00010725"/>
    </source>
</evidence>
<evidence type="ECO:0000256" key="3">
    <source>
        <dbReference type="ARBA" id="ARBA00022664"/>
    </source>
</evidence>
<evidence type="ECO:0000256" key="1">
    <source>
        <dbReference type="ARBA" id="ARBA00004123"/>
    </source>
</evidence>
<evidence type="ECO:0000256" key="6">
    <source>
        <dbReference type="ARBA" id="ARBA00023242"/>
    </source>
</evidence>